<dbReference type="PANTHER" id="PTHR31313:SF83">
    <property type="entry name" value="ZN(II)2CYS6 TRANSCRIPTION FACTOR (EUROFUNG)"/>
    <property type="match status" value="1"/>
</dbReference>
<dbReference type="GO" id="GO:0005634">
    <property type="term" value="C:nucleus"/>
    <property type="evidence" value="ECO:0007669"/>
    <property type="project" value="UniProtKB-SubCell"/>
</dbReference>
<dbReference type="Proteomes" id="UP000053342">
    <property type="component" value="Unassembled WGS sequence"/>
</dbReference>
<gene>
    <name evidence="10" type="ORF">PV06_01745</name>
</gene>
<feature type="compositionally biased region" description="Polar residues" evidence="8">
    <location>
        <begin position="1"/>
        <end position="13"/>
    </location>
</feature>
<keyword evidence="11" id="KW-1185">Reference proteome</keyword>
<dbReference type="EMBL" id="KN847333">
    <property type="protein sequence ID" value="KIW46052.1"/>
    <property type="molecule type" value="Genomic_DNA"/>
</dbReference>
<evidence type="ECO:0000313" key="10">
    <source>
        <dbReference type="EMBL" id="KIW46052.1"/>
    </source>
</evidence>
<dbReference type="PANTHER" id="PTHR31313">
    <property type="entry name" value="TY1 ENHANCER ACTIVATOR"/>
    <property type="match status" value="1"/>
</dbReference>
<evidence type="ECO:0000313" key="11">
    <source>
        <dbReference type="Proteomes" id="UP000053342"/>
    </source>
</evidence>
<dbReference type="OrthoDB" id="2154091at2759"/>
<dbReference type="SMART" id="SM00066">
    <property type="entry name" value="GAL4"/>
    <property type="match status" value="1"/>
</dbReference>
<dbReference type="CDD" id="cd12148">
    <property type="entry name" value="fungal_TF_MHR"/>
    <property type="match status" value="1"/>
</dbReference>
<evidence type="ECO:0000259" key="9">
    <source>
        <dbReference type="PROSITE" id="PS50048"/>
    </source>
</evidence>
<accession>A0A0D2C8E8</accession>
<dbReference type="AlphaFoldDB" id="A0A0D2C8E8"/>
<evidence type="ECO:0000256" key="6">
    <source>
        <dbReference type="ARBA" id="ARBA00023163"/>
    </source>
</evidence>
<evidence type="ECO:0000256" key="2">
    <source>
        <dbReference type="ARBA" id="ARBA00022723"/>
    </source>
</evidence>
<evidence type="ECO:0000256" key="8">
    <source>
        <dbReference type="SAM" id="MobiDB-lite"/>
    </source>
</evidence>
<dbReference type="GO" id="GO:0008270">
    <property type="term" value="F:zinc ion binding"/>
    <property type="evidence" value="ECO:0007669"/>
    <property type="project" value="InterPro"/>
</dbReference>
<dbReference type="SUPFAM" id="SSF57701">
    <property type="entry name" value="Zn2/Cys6 DNA-binding domain"/>
    <property type="match status" value="1"/>
</dbReference>
<keyword evidence="7" id="KW-0539">Nucleus</keyword>
<dbReference type="PROSITE" id="PS50048">
    <property type="entry name" value="ZN2_CY6_FUNGAL_2"/>
    <property type="match status" value="1"/>
</dbReference>
<name>A0A0D2C8E8_9EURO</name>
<dbReference type="VEuPathDB" id="FungiDB:PV06_01745"/>
<dbReference type="Pfam" id="PF00172">
    <property type="entry name" value="Zn_clus"/>
    <property type="match status" value="1"/>
</dbReference>
<comment type="subcellular location">
    <subcellularLocation>
        <location evidence="1">Nucleus</location>
    </subcellularLocation>
</comment>
<protein>
    <recommendedName>
        <fullName evidence="9">Zn(2)-C6 fungal-type domain-containing protein</fullName>
    </recommendedName>
</protein>
<dbReference type="SMART" id="SM00906">
    <property type="entry name" value="Fungal_trans"/>
    <property type="match status" value="1"/>
</dbReference>
<dbReference type="RefSeq" id="XP_016266268.1">
    <property type="nucleotide sequence ID" value="XM_016402371.1"/>
</dbReference>
<dbReference type="Gene3D" id="4.10.240.10">
    <property type="entry name" value="Zn(2)-C6 fungal-type DNA-binding domain"/>
    <property type="match status" value="1"/>
</dbReference>
<dbReference type="GO" id="GO:0003677">
    <property type="term" value="F:DNA binding"/>
    <property type="evidence" value="ECO:0007669"/>
    <property type="project" value="UniProtKB-KW"/>
</dbReference>
<feature type="region of interest" description="Disordered" evidence="8">
    <location>
        <begin position="1"/>
        <end position="21"/>
    </location>
</feature>
<keyword evidence="5" id="KW-0238">DNA-binding</keyword>
<dbReference type="PROSITE" id="PS00463">
    <property type="entry name" value="ZN2_CY6_FUNGAL_1"/>
    <property type="match status" value="1"/>
</dbReference>
<proteinExistence type="predicted"/>
<evidence type="ECO:0000256" key="1">
    <source>
        <dbReference type="ARBA" id="ARBA00004123"/>
    </source>
</evidence>
<dbReference type="GO" id="GO:0006351">
    <property type="term" value="P:DNA-templated transcription"/>
    <property type="evidence" value="ECO:0007669"/>
    <property type="project" value="InterPro"/>
</dbReference>
<dbReference type="Pfam" id="PF04082">
    <property type="entry name" value="Fungal_trans"/>
    <property type="match status" value="1"/>
</dbReference>
<dbReference type="GO" id="GO:0000981">
    <property type="term" value="F:DNA-binding transcription factor activity, RNA polymerase II-specific"/>
    <property type="evidence" value="ECO:0007669"/>
    <property type="project" value="InterPro"/>
</dbReference>
<dbReference type="InterPro" id="IPR036864">
    <property type="entry name" value="Zn2-C6_fun-type_DNA-bd_sf"/>
</dbReference>
<reference evidence="10 11" key="1">
    <citation type="submission" date="2015-01" db="EMBL/GenBank/DDBJ databases">
        <title>The Genome Sequence of Exophiala oligosperma CBS72588.</title>
        <authorList>
            <consortium name="The Broad Institute Genomics Platform"/>
            <person name="Cuomo C."/>
            <person name="de Hoog S."/>
            <person name="Gorbushina A."/>
            <person name="Stielow B."/>
            <person name="Teixiera M."/>
            <person name="Abouelleil A."/>
            <person name="Chapman S.B."/>
            <person name="Priest M."/>
            <person name="Young S.K."/>
            <person name="Wortman J."/>
            <person name="Nusbaum C."/>
            <person name="Birren B."/>
        </authorList>
    </citation>
    <scope>NUCLEOTIDE SEQUENCE [LARGE SCALE GENOMIC DNA]</scope>
    <source>
        <strain evidence="10 11">CBS 72588</strain>
    </source>
</reference>
<evidence type="ECO:0000256" key="7">
    <source>
        <dbReference type="ARBA" id="ARBA00023242"/>
    </source>
</evidence>
<dbReference type="InterPro" id="IPR001138">
    <property type="entry name" value="Zn2Cys6_DnaBD"/>
</dbReference>
<evidence type="ECO:0000256" key="4">
    <source>
        <dbReference type="ARBA" id="ARBA00023015"/>
    </source>
</evidence>
<organism evidence="10 11">
    <name type="scientific">Exophiala oligosperma</name>
    <dbReference type="NCBI Taxonomy" id="215243"/>
    <lineage>
        <taxon>Eukaryota</taxon>
        <taxon>Fungi</taxon>
        <taxon>Dikarya</taxon>
        <taxon>Ascomycota</taxon>
        <taxon>Pezizomycotina</taxon>
        <taxon>Eurotiomycetes</taxon>
        <taxon>Chaetothyriomycetidae</taxon>
        <taxon>Chaetothyriales</taxon>
        <taxon>Herpotrichiellaceae</taxon>
        <taxon>Exophiala</taxon>
    </lineage>
</organism>
<dbReference type="InterPro" id="IPR007219">
    <property type="entry name" value="XnlR_reg_dom"/>
</dbReference>
<sequence>MPGQSMPGQSMNRQEPPAEKVRQRISLACKSCRSKRVRCDGAQPICQSCSQKGFVCEYPFREDRRKPPSRRYTEALLARIRSLEDQLQRQTQSSDSTTSAVTGELRDEIVIETDDYPSESEGENAGEFSGRDPVDDIAEMVGRLNVGEDGQLRYFGSLSNFHLLRGLMRHETSSSNEEVRLRASNMLQKLNIPFEIPLELQAELLGLYWTWQNTWQYVVHKDAFLQEYNRGQMGRYCTPLLISAIFSLAARYSDRPELRSGSQDPNTAGDVLAEQAKLMLFHEVEAPTTSTVQAATLIALREFAVNKEASAWVHIGMATRMAYNLGLNLDCRHWVRLKQISELEEEVRKVAWWGCYLVDKLTNIGLGRPSAIQAHDISIPKPSLIPEIEFQPWCASDRGPSMDLPQSRMVSNSHYACELFSIVSYPLDILYAPNSQLSHHQKETLVSSTDISLTNFHNTLPSFLRIPNSSNTPALPHVYQLHLQYHVTEILLHRPFIKPRKTGASPLAAIDDSTGRSHLDICRASAVTISGILRAYRIHYSLRCIVISTVHCTFTASIIHLYDTTSLDPGIRSTAKRHLQICIQSLLEMNVLWAWSSRALIALQLLAREWLMQMNLTELSHPEFWTVLRSLDQAIKTISPITPTTNLDLEGAPSTGSFEGSSILNSTQLDRLTEDFVALDGGLESLTAEGFSDQIFLNSTLGFGHLPDFSFEDPTLDWHRDATF</sequence>
<keyword evidence="2" id="KW-0479">Metal-binding</keyword>
<evidence type="ECO:0000256" key="5">
    <source>
        <dbReference type="ARBA" id="ARBA00023125"/>
    </source>
</evidence>
<feature type="domain" description="Zn(2)-C6 fungal-type" evidence="9">
    <location>
        <begin position="28"/>
        <end position="58"/>
    </location>
</feature>
<dbReference type="InterPro" id="IPR051615">
    <property type="entry name" value="Transcr_Regulatory_Elem"/>
</dbReference>
<dbReference type="CDD" id="cd00067">
    <property type="entry name" value="GAL4"/>
    <property type="match status" value="1"/>
</dbReference>
<evidence type="ECO:0000256" key="3">
    <source>
        <dbReference type="ARBA" id="ARBA00022833"/>
    </source>
</evidence>
<keyword evidence="3" id="KW-0862">Zinc</keyword>
<dbReference type="STRING" id="215243.A0A0D2C8E8"/>
<dbReference type="HOGENOM" id="CLU_007003_7_1_1"/>
<keyword evidence="4" id="KW-0805">Transcription regulation</keyword>
<dbReference type="GeneID" id="27353819"/>
<keyword evidence="6" id="KW-0804">Transcription</keyword>